<gene>
    <name evidence="6" type="ORF">NC797_03105</name>
</gene>
<evidence type="ECO:0000256" key="1">
    <source>
        <dbReference type="ARBA" id="ARBA00005750"/>
    </source>
</evidence>
<name>A0A9X3WU83_9BACI</name>
<dbReference type="PIRSF" id="PIRSF016557">
    <property type="entry name" value="Caps_synth_CpsB"/>
    <property type="match status" value="1"/>
</dbReference>
<dbReference type="SUPFAM" id="SSF89550">
    <property type="entry name" value="PHP domain-like"/>
    <property type="match status" value="1"/>
</dbReference>
<dbReference type="Proteomes" id="UP001145050">
    <property type="component" value="Unassembled WGS sequence"/>
</dbReference>
<evidence type="ECO:0000256" key="4">
    <source>
        <dbReference type="ARBA" id="ARBA00051722"/>
    </source>
</evidence>
<dbReference type="EMBL" id="JAMQKB010000001">
    <property type="protein sequence ID" value="MDC3423494.1"/>
    <property type="molecule type" value="Genomic_DNA"/>
</dbReference>
<accession>A0A9X3WU83</accession>
<organism evidence="6 7">
    <name type="scientific">Terrihalobacillus insolitus</name>
    <dbReference type="NCBI Taxonomy" id="2950438"/>
    <lineage>
        <taxon>Bacteria</taxon>
        <taxon>Bacillati</taxon>
        <taxon>Bacillota</taxon>
        <taxon>Bacilli</taxon>
        <taxon>Bacillales</taxon>
        <taxon>Bacillaceae</taxon>
        <taxon>Terrihalobacillus</taxon>
    </lineage>
</organism>
<dbReference type="GO" id="GO:0004725">
    <property type="term" value="F:protein tyrosine phosphatase activity"/>
    <property type="evidence" value="ECO:0007669"/>
    <property type="project" value="UniProtKB-UniRule"/>
</dbReference>
<sequence>MIDIHTHILPGVDNGAKHMEESIAIARESVRQGIDVIIAAPHHMNGKYHNFKDQTLKHVALLNKRVEEENIPVTIIPGQLTKVYGDIGKSIEQNHILELNETTGYLLLELPSSHLPQYTTKLLFDLQIQGFRPIIAHPERNQLLMENANEVYELVKNGSLMQLSTASILGKYGKKVRRFAHQLIEHNLAHFIASEAYDAHGVGLQKARQEIKKVHGNGKANQLLENARFALEGQPVISEEPIRIKKKKVLGLF</sequence>
<comment type="similarity">
    <text evidence="1 5">Belongs to the metallo-dependent hydrolases superfamily. CpsB/CapC family.</text>
</comment>
<dbReference type="PANTHER" id="PTHR39181:SF1">
    <property type="entry name" value="TYROSINE-PROTEIN PHOSPHATASE YWQE"/>
    <property type="match status" value="1"/>
</dbReference>
<dbReference type="RefSeq" id="WP_272435188.1">
    <property type="nucleotide sequence ID" value="NZ_JAMQKB010000001.1"/>
</dbReference>
<dbReference type="GO" id="GO:0030145">
    <property type="term" value="F:manganese ion binding"/>
    <property type="evidence" value="ECO:0007669"/>
    <property type="project" value="UniProtKB-UniRule"/>
</dbReference>
<proteinExistence type="inferred from homology"/>
<evidence type="ECO:0000256" key="3">
    <source>
        <dbReference type="ARBA" id="ARBA00022912"/>
    </source>
</evidence>
<keyword evidence="7" id="KW-1185">Reference proteome</keyword>
<dbReference type="AlphaFoldDB" id="A0A9X3WU83"/>
<dbReference type="InterPro" id="IPR016195">
    <property type="entry name" value="Pol/histidinol_Pase-like"/>
</dbReference>
<evidence type="ECO:0000313" key="6">
    <source>
        <dbReference type="EMBL" id="MDC3423494.1"/>
    </source>
</evidence>
<dbReference type="InterPro" id="IPR016667">
    <property type="entry name" value="Caps_polysacc_synth_CpsB/CapC"/>
</dbReference>
<protein>
    <recommendedName>
        <fullName evidence="5">Tyrosine-protein phosphatase</fullName>
        <ecNumber evidence="5">3.1.3.48</ecNumber>
    </recommendedName>
</protein>
<dbReference type="PANTHER" id="PTHR39181">
    <property type="entry name" value="TYROSINE-PROTEIN PHOSPHATASE YWQE"/>
    <property type="match status" value="1"/>
</dbReference>
<keyword evidence="2 5" id="KW-0378">Hydrolase</keyword>
<dbReference type="Gene3D" id="3.20.20.140">
    <property type="entry name" value="Metal-dependent hydrolases"/>
    <property type="match status" value="1"/>
</dbReference>
<dbReference type="Pfam" id="PF19567">
    <property type="entry name" value="CpsB_CapC"/>
    <property type="match status" value="1"/>
</dbReference>
<evidence type="ECO:0000256" key="5">
    <source>
        <dbReference type="PIRNR" id="PIRNR016557"/>
    </source>
</evidence>
<evidence type="ECO:0000313" key="7">
    <source>
        <dbReference type="Proteomes" id="UP001145050"/>
    </source>
</evidence>
<comment type="caution">
    <text evidence="6">The sequence shown here is derived from an EMBL/GenBank/DDBJ whole genome shotgun (WGS) entry which is preliminary data.</text>
</comment>
<keyword evidence="3 5" id="KW-0904">Protein phosphatase</keyword>
<dbReference type="EC" id="3.1.3.48" evidence="5"/>
<evidence type="ECO:0000256" key="2">
    <source>
        <dbReference type="ARBA" id="ARBA00022801"/>
    </source>
</evidence>
<reference evidence="6" key="1">
    <citation type="submission" date="2022-06" db="EMBL/GenBank/DDBJ databases">
        <title>Aquibacillus sp. a new bacterium isolated from soil saline samples.</title>
        <authorList>
            <person name="Galisteo C."/>
            <person name="De La Haba R."/>
            <person name="Sanchez-Porro C."/>
            <person name="Ventosa A."/>
        </authorList>
    </citation>
    <scope>NUCLEOTIDE SEQUENCE</scope>
    <source>
        <strain evidence="6">3ASR75-11</strain>
    </source>
</reference>
<comment type="catalytic activity">
    <reaction evidence="4 5">
        <text>O-phospho-L-tyrosyl-[protein] + H2O = L-tyrosyl-[protein] + phosphate</text>
        <dbReference type="Rhea" id="RHEA:10684"/>
        <dbReference type="Rhea" id="RHEA-COMP:10136"/>
        <dbReference type="Rhea" id="RHEA-COMP:20101"/>
        <dbReference type="ChEBI" id="CHEBI:15377"/>
        <dbReference type="ChEBI" id="CHEBI:43474"/>
        <dbReference type="ChEBI" id="CHEBI:46858"/>
        <dbReference type="ChEBI" id="CHEBI:61978"/>
        <dbReference type="EC" id="3.1.3.48"/>
    </reaction>
</comment>